<name>A0ABT7V8Q7_9ACTN</name>
<feature type="compositionally biased region" description="Basic and acidic residues" evidence="1">
    <location>
        <begin position="1"/>
        <end position="13"/>
    </location>
</feature>
<evidence type="ECO:0000256" key="1">
    <source>
        <dbReference type="SAM" id="MobiDB-lite"/>
    </source>
</evidence>
<protein>
    <submittedName>
        <fullName evidence="2">Uncharacterized protein</fullName>
    </submittedName>
</protein>
<reference evidence="3" key="1">
    <citation type="submission" date="2023-06" db="EMBL/GenBank/DDBJ databases">
        <title>Identification and characterization of horizontal gene transfer across gut microbiota members of farm animals based on homology search.</title>
        <authorList>
            <person name="Zeman M."/>
            <person name="Kubasova T."/>
            <person name="Jahodarova E."/>
            <person name="Nykrynova M."/>
            <person name="Rychlik I."/>
        </authorList>
    </citation>
    <scope>NUCLEOTIDE SEQUENCE [LARGE SCALE GENOMIC DNA]</scope>
    <source>
        <strain evidence="3">154_Feed</strain>
    </source>
</reference>
<reference evidence="2 3" key="2">
    <citation type="submission" date="2023-06" db="EMBL/GenBank/DDBJ databases">
        <authorList>
            <person name="Zeman M."/>
            <person name="Kubasova T."/>
            <person name="Jahodarova E."/>
            <person name="Nykrynova M."/>
            <person name="Rychlik I."/>
        </authorList>
    </citation>
    <scope>NUCLEOTIDE SEQUENCE [LARGE SCALE GENOMIC DNA]</scope>
    <source>
        <strain evidence="2 3">154_Feed</strain>
    </source>
</reference>
<evidence type="ECO:0000313" key="3">
    <source>
        <dbReference type="Proteomes" id="UP001529421"/>
    </source>
</evidence>
<proteinExistence type="predicted"/>
<dbReference type="Proteomes" id="UP001529421">
    <property type="component" value="Unassembled WGS sequence"/>
</dbReference>
<accession>A0ABT7V8Q7</accession>
<feature type="compositionally biased region" description="Low complexity" evidence="1">
    <location>
        <begin position="17"/>
        <end position="57"/>
    </location>
</feature>
<gene>
    <name evidence="2" type="ORF">QUW28_05095</name>
</gene>
<organism evidence="2 3">
    <name type="scientific">Enorma phocaeensis</name>
    <dbReference type="NCBI Taxonomy" id="1871019"/>
    <lineage>
        <taxon>Bacteria</taxon>
        <taxon>Bacillati</taxon>
        <taxon>Actinomycetota</taxon>
        <taxon>Coriobacteriia</taxon>
        <taxon>Coriobacteriales</taxon>
        <taxon>Coriobacteriaceae</taxon>
        <taxon>Enorma</taxon>
    </lineage>
</organism>
<dbReference type="RefSeq" id="WP_204673294.1">
    <property type="nucleotide sequence ID" value="NZ_JACJKQ010000017.1"/>
</dbReference>
<comment type="caution">
    <text evidence="2">The sequence shown here is derived from an EMBL/GenBank/DDBJ whole genome shotgun (WGS) entry which is preliminary data.</text>
</comment>
<feature type="region of interest" description="Disordered" evidence="1">
    <location>
        <begin position="1"/>
        <end position="105"/>
    </location>
</feature>
<keyword evidence="3" id="KW-1185">Reference proteome</keyword>
<dbReference type="EMBL" id="JAUDDZ010000005">
    <property type="protein sequence ID" value="MDM8274875.1"/>
    <property type="molecule type" value="Genomic_DNA"/>
</dbReference>
<feature type="compositionally biased region" description="Low complexity" evidence="1">
    <location>
        <begin position="91"/>
        <end position="105"/>
    </location>
</feature>
<sequence length="188" mass="19070">MDGLDAARRRVEDAAESARASSAKTFLDDLGASFDSGGAADAEALPADDSAAGSGSSEVDRSEEDADVNSPDGAPEGKAGEEEGSTGSGISGAADDAAGGEASADVSVAWSDDEGLVSQATGILEAYRDHTDARVATSGYLDLKGNVWGAIVRDIRWVDVVLVRADAEDASSTAQVVRLRPGAMDEGY</sequence>
<evidence type="ECO:0000313" key="2">
    <source>
        <dbReference type="EMBL" id="MDM8274875.1"/>
    </source>
</evidence>